<evidence type="ECO:0000313" key="9">
    <source>
        <dbReference type="Proteomes" id="UP000297407"/>
    </source>
</evidence>
<evidence type="ECO:0000256" key="4">
    <source>
        <dbReference type="ARBA" id="ARBA00022989"/>
    </source>
</evidence>
<feature type="transmembrane region" description="Helical" evidence="6">
    <location>
        <begin position="65"/>
        <end position="86"/>
    </location>
</feature>
<proteinExistence type="predicted"/>
<evidence type="ECO:0000256" key="5">
    <source>
        <dbReference type="ARBA" id="ARBA00023136"/>
    </source>
</evidence>
<dbReference type="InterPro" id="IPR023845">
    <property type="entry name" value="DUF3817_TM"/>
</dbReference>
<organism evidence="8 9">
    <name type="scientific">Flavobacterium humi</name>
    <dbReference type="NCBI Taxonomy" id="2562683"/>
    <lineage>
        <taxon>Bacteria</taxon>
        <taxon>Pseudomonadati</taxon>
        <taxon>Bacteroidota</taxon>
        <taxon>Flavobacteriia</taxon>
        <taxon>Flavobacteriales</taxon>
        <taxon>Flavobacteriaceae</taxon>
        <taxon>Flavobacterium</taxon>
    </lineage>
</organism>
<keyword evidence="3 6" id="KW-0812">Transmembrane</keyword>
<dbReference type="Pfam" id="PF12823">
    <property type="entry name" value="DUF3817"/>
    <property type="match status" value="1"/>
</dbReference>
<keyword evidence="5 6" id="KW-0472">Membrane</keyword>
<feature type="domain" description="DUF3817" evidence="7">
    <location>
        <begin position="3"/>
        <end position="90"/>
    </location>
</feature>
<dbReference type="OrthoDB" id="1121311at2"/>
<dbReference type="Proteomes" id="UP000297407">
    <property type="component" value="Unassembled WGS sequence"/>
</dbReference>
<gene>
    <name evidence="8" type="ORF">E4635_01775</name>
</gene>
<evidence type="ECO:0000259" key="7">
    <source>
        <dbReference type="Pfam" id="PF12823"/>
    </source>
</evidence>
<dbReference type="RefSeq" id="WP_135524895.1">
    <property type="nucleotide sequence ID" value="NZ_SRLH01000001.1"/>
</dbReference>
<dbReference type="PANTHER" id="PTHR40077:SF1">
    <property type="entry name" value="MEMBRANE PROTEIN"/>
    <property type="match status" value="1"/>
</dbReference>
<dbReference type="AlphaFoldDB" id="A0A4Z0LCT3"/>
<protein>
    <submittedName>
        <fullName evidence="8">DUF3817 domain-containing protein</fullName>
    </submittedName>
</protein>
<reference evidence="8 9" key="1">
    <citation type="submission" date="2019-04" db="EMBL/GenBank/DDBJ databases">
        <title>Flavobacterium sp. strain DS2-A Genome sequencing and assembly.</title>
        <authorList>
            <person name="Kim I."/>
        </authorList>
    </citation>
    <scope>NUCLEOTIDE SEQUENCE [LARGE SCALE GENOMIC DNA]</scope>
    <source>
        <strain evidence="8 9">DS2-A</strain>
    </source>
</reference>
<evidence type="ECO:0000313" key="8">
    <source>
        <dbReference type="EMBL" id="TGD59688.1"/>
    </source>
</evidence>
<evidence type="ECO:0000256" key="2">
    <source>
        <dbReference type="ARBA" id="ARBA00022475"/>
    </source>
</evidence>
<evidence type="ECO:0000256" key="3">
    <source>
        <dbReference type="ARBA" id="ARBA00022692"/>
    </source>
</evidence>
<evidence type="ECO:0000256" key="1">
    <source>
        <dbReference type="ARBA" id="ARBA00004651"/>
    </source>
</evidence>
<keyword evidence="4 6" id="KW-1133">Transmembrane helix</keyword>
<evidence type="ECO:0000256" key="6">
    <source>
        <dbReference type="SAM" id="Phobius"/>
    </source>
</evidence>
<keyword evidence="2" id="KW-1003">Cell membrane</keyword>
<comment type="subcellular location">
    <subcellularLocation>
        <location evidence="1">Cell membrane</location>
        <topology evidence="1">Multi-pass membrane protein</topology>
    </subcellularLocation>
</comment>
<accession>A0A4Z0LCT3</accession>
<dbReference type="GO" id="GO:0005886">
    <property type="term" value="C:plasma membrane"/>
    <property type="evidence" value="ECO:0007669"/>
    <property type="project" value="UniProtKB-SubCell"/>
</dbReference>
<sequence>MVRIFKFTAILEGISYLVLFSNMLFIKPTNLELYRKLLYPIGMSHGLLFIGYILMAFLLKNSQNWNWKAFAEILVASVLPFGTFYIEKKYLKNA</sequence>
<dbReference type="NCBIfam" id="TIGR03954">
    <property type="entry name" value="integ_memb_HG"/>
    <property type="match status" value="1"/>
</dbReference>
<dbReference type="EMBL" id="SRLH01000001">
    <property type="protein sequence ID" value="TGD59688.1"/>
    <property type="molecule type" value="Genomic_DNA"/>
</dbReference>
<keyword evidence="9" id="KW-1185">Reference proteome</keyword>
<dbReference type="PANTHER" id="PTHR40077">
    <property type="entry name" value="MEMBRANE PROTEIN-RELATED"/>
    <property type="match status" value="1"/>
</dbReference>
<feature type="transmembrane region" description="Helical" evidence="6">
    <location>
        <begin position="37"/>
        <end position="59"/>
    </location>
</feature>
<comment type="caution">
    <text evidence="8">The sequence shown here is derived from an EMBL/GenBank/DDBJ whole genome shotgun (WGS) entry which is preliminary data.</text>
</comment>
<name>A0A4Z0LCT3_9FLAO</name>
<feature type="transmembrane region" description="Helical" evidence="6">
    <location>
        <begin position="6"/>
        <end position="25"/>
    </location>
</feature>